<reference evidence="1" key="1">
    <citation type="submission" date="2022-06" db="EMBL/GenBank/DDBJ databases">
        <title>Uncovering the hologenomic basis of an extraordinary plant invasion.</title>
        <authorList>
            <person name="Bieker V.C."/>
            <person name="Martin M.D."/>
            <person name="Gilbert T."/>
            <person name="Hodgins K."/>
            <person name="Battlay P."/>
            <person name="Petersen B."/>
            <person name="Wilson J."/>
        </authorList>
    </citation>
    <scope>NUCLEOTIDE SEQUENCE</scope>
    <source>
        <strain evidence="1">AA19_3_7</strain>
        <tissue evidence="1">Leaf</tissue>
    </source>
</reference>
<gene>
    <name evidence="1" type="ORF">M8C21_012582</name>
</gene>
<name>A0AAD5GRI9_AMBAR</name>
<evidence type="ECO:0000313" key="2">
    <source>
        <dbReference type="Proteomes" id="UP001206925"/>
    </source>
</evidence>
<comment type="caution">
    <text evidence="1">The sequence shown here is derived from an EMBL/GenBank/DDBJ whole genome shotgun (WGS) entry which is preliminary data.</text>
</comment>
<keyword evidence="2" id="KW-1185">Reference proteome</keyword>
<dbReference type="AlphaFoldDB" id="A0AAD5GRI9"/>
<dbReference type="Proteomes" id="UP001206925">
    <property type="component" value="Unassembled WGS sequence"/>
</dbReference>
<accession>A0AAD5GRI9</accession>
<evidence type="ECO:0000313" key="1">
    <source>
        <dbReference type="EMBL" id="KAI7752485.1"/>
    </source>
</evidence>
<protein>
    <submittedName>
        <fullName evidence="1">Uncharacterized protein</fullName>
    </submittedName>
</protein>
<dbReference type="EMBL" id="JAMZMK010005669">
    <property type="protein sequence ID" value="KAI7752485.1"/>
    <property type="molecule type" value="Genomic_DNA"/>
</dbReference>
<sequence>MKKRMFPSNFYQYTDMGASGSGSAINGEYTQPRSSSTGMMEVSDDELLNNQMENVCLTAPDQVEVDVAAENAIKHINDLGFPSDFPMFTTNQTLEVVAQFEALENLANKYKEARENPSWLKSDVEIDTQISEDILMVWKFLFKTTDKDELERQTLLKLWSRRSKRKRVDGKKIGKDVDPKKHYLYVLFEASNGLRAETCILQSLATPQMVHENVIDTWAHVLNNDQNYRLQGMPRRLFHNVIVREK</sequence>
<organism evidence="1 2">
    <name type="scientific">Ambrosia artemisiifolia</name>
    <name type="common">Common ragweed</name>
    <dbReference type="NCBI Taxonomy" id="4212"/>
    <lineage>
        <taxon>Eukaryota</taxon>
        <taxon>Viridiplantae</taxon>
        <taxon>Streptophyta</taxon>
        <taxon>Embryophyta</taxon>
        <taxon>Tracheophyta</taxon>
        <taxon>Spermatophyta</taxon>
        <taxon>Magnoliopsida</taxon>
        <taxon>eudicotyledons</taxon>
        <taxon>Gunneridae</taxon>
        <taxon>Pentapetalae</taxon>
        <taxon>asterids</taxon>
        <taxon>campanulids</taxon>
        <taxon>Asterales</taxon>
        <taxon>Asteraceae</taxon>
        <taxon>Asteroideae</taxon>
        <taxon>Heliantheae alliance</taxon>
        <taxon>Heliantheae</taxon>
        <taxon>Ambrosia</taxon>
    </lineage>
</organism>
<proteinExistence type="predicted"/>